<feature type="repeat" description="NHL" evidence="6">
    <location>
        <begin position="936"/>
        <end position="979"/>
    </location>
</feature>
<dbReference type="Proteomes" id="UP000762676">
    <property type="component" value="Unassembled WGS sequence"/>
</dbReference>
<dbReference type="PROSITE" id="PS50089">
    <property type="entry name" value="ZF_RING_2"/>
    <property type="match status" value="1"/>
</dbReference>
<dbReference type="Pfam" id="PF01436">
    <property type="entry name" value="NHL"/>
    <property type="match status" value="1"/>
</dbReference>
<evidence type="ECO:0000313" key="11">
    <source>
        <dbReference type="Proteomes" id="UP000762676"/>
    </source>
</evidence>
<dbReference type="InterPro" id="IPR017907">
    <property type="entry name" value="Znf_RING_CS"/>
</dbReference>
<feature type="compositionally biased region" description="Low complexity" evidence="7">
    <location>
        <begin position="46"/>
        <end position="61"/>
    </location>
</feature>
<proteinExistence type="predicted"/>
<evidence type="ECO:0000256" key="5">
    <source>
        <dbReference type="PROSITE-ProRule" id="PRU00024"/>
    </source>
</evidence>
<dbReference type="GO" id="GO:0043161">
    <property type="term" value="P:proteasome-mediated ubiquitin-dependent protein catabolic process"/>
    <property type="evidence" value="ECO:0007669"/>
    <property type="project" value="TreeGrafter"/>
</dbReference>
<dbReference type="InterPro" id="IPR001841">
    <property type="entry name" value="Znf_RING"/>
</dbReference>
<evidence type="ECO:0000259" key="9">
    <source>
        <dbReference type="PROSITE" id="PS50119"/>
    </source>
</evidence>
<dbReference type="SUPFAM" id="SSF57850">
    <property type="entry name" value="RING/U-box"/>
    <property type="match status" value="1"/>
</dbReference>
<feature type="region of interest" description="Disordered" evidence="7">
    <location>
        <begin position="225"/>
        <end position="302"/>
    </location>
</feature>
<dbReference type="PANTHER" id="PTHR24104:SF25">
    <property type="entry name" value="PROTEIN LIN-41"/>
    <property type="match status" value="1"/>
</dbReference>
<dbReference type="SUPFAM" id="SSF57845">
    <property type="entry name" value="B-box zinc-binding domain"/>
    <property type="match status" value="1"/>
</dbReference>
<feature type="repeat" description="NHL" evidence="6">
    <location>
        <begin position="1145"/>
        <end position="1175"/>
    </location>
</feature>
<reference evidence="10 11" key="1">
    <citation type="journal article" date="2021" name="Elife">
        <title>Chloroplast acquisition without the gene transfer in kleptoplastic sea slugs, Plakobranchus ocellatus.</title>
        <authorList>
            <person name="Maeda T."/>
            <person name="Takahashi S."/>
            <person name="Yoshida T."/>
            <person name="Shimamura S."/>
            <person name="Takaki Y."/>
            <person name="Nagai Y."/>
            <person name="Toyoda A."/>
            <person name="Suzuki Y."/>
            <person name="Arimoto A."/>
            <person name="Ishii H."/>
            <person name="Satoh N."/>
            <person name="Nishiyama T."/>
            <person name="Hasebe M."/>
            <person name="Maruyama T."/>
            <person name="Minagawa J."/>
            <person name="Obokata J."/>
            <person name="Shigenobu S."/>
        </authorList>
    </citation>
    <scope>NUCLEOTIDE SEQUENCE [LARGE SCALE GENOMIC DNA]</scope>
</reference>
<evidence type="ECO:0000259" key="8">
    <source>
        <dbReference type="PROSITE" id="PS50089"/>
    </source>
</evidence>
<dbReference type="PROSITE" id="PS00518">
    <property type="entry name" value="ZF_RING_1"/>
    <property type="match status" value="1"/>
</dbReference>
<evidence type="ECO:0000256" key="1">
    <source>
        <dbReference type="ARBA" id="ARBA00022723"/>
    </source>
</evidence>
<feature type="compositionally biased region" description="Low complexity" evidence="7">
    <location>
        <begin position="897"/>
        <end position="918"/>
    </location>
</feature>
<accession>A0AAV4J8N8</accession>
<dbReference type="Gene3D" id="2.120.10.30">
    <property type="entry name" value="TolB, C-terminal domain"/>
    <property type="match status" value="1"/>
</dbReference>
<comment type="caution">
    <text evidence="10">The sequence shown here is derived from an EMBL/GenBank/DDBJ whole genome shotgun (WGS) entry which is preliminary data.</text>
</comment>
<dbReference type="SUPFAM" id="SSF101898">
    <property type="entry name" value="NHL repeat"/>
    <property type="match status" value="1"/>
</dbReference>
<feature type="region of interest" description="Disordered" evidence="7">
    <location>
        <begin position="1"/>
        <end position="98"/>
    </location>
</feature>
<dbReference type="InterPro" id="IPR000315">
    <property type="entry name" value="Znf_B-box"/>
</dbReference>
<evidence type="ECO:0000256" key="3">
    <source>
        <dbReference type="ARBA" id="ARBA00022771"/>
    </source>
</evidence>
<evidence type="ECO:0000256" key="6">
    <source>
        <dbReference type="PROSITE-ProRule" id="PRU00504"/>
    </source>
</evidence>
<dbReference type="PROSITE" id="PS50119">
    <property type="entry name" value="ZF_BBOX"/>
    <property type="match status" value="1"/>
</dbReference>
<dbReference type="EMBL" id="BMAT01009975">
    <property type="protein sequence ID" value="GFS17696.1"/>
    <property type="molecule type" value="Genomic_DNA"/>
</dbReference>
<feature type="region of interest" description="Disordered" evidence="7">
    <location>
        <begin position="888"/>
        <end position="921"/>
    </location>
</feature>
<feature type="domain" description="B box-type" evidence="9">
    <location>
        <begin position="650"/>
        <end position="691"/>
    </location>
</feature>
<name>A0AAV4J8N8_9GAST</name>
<evidence type="ECO:0000313" key="10">
    <source>
        <dbReference type="EMBL" id="GFS17696.1"/>
    </source>
</evidence>
<dbReference type="AlphaFoldDB" id="A0AAV4J8N8"/>
<dbReference type="InterPro" id="IPR011042">
    <property type="entry name" value="6-blade_b-propeller_TolB-like"/>
</dbReference>
<evidence type="ECO:0000256" key="2">
    <source>
        <dbReference type="ARBA" id="ARBA00022737"/>
    </source>
</evidence>
<feature type="compositionally biased region" description="Basic and acidic residues" evidence="7">
    <location>
        <begin position="1"/>
        <end position="20"/>
    </location>
</feature>
<dbReference type="InterPro" id="IPR013083">
    <property type="entry name" value="Znf_RING/FYVE/PHD"/>
</dbReference>
<keyword evidence="3 5" id="KW-0863">Zinc-finger</keyword>
<dbReference type="GO" id="GO:0008270">
    <property type="term" value="F:zinc ion binding"/>
    <property type="evidence" value="ECO:0007669"/>
    <property type="project" value="UniProtKB-KW"/>
</dbReference>
<dbReference type="CDD" id="cd19757">
    <property type="entry name" value="Bbox1"/>
    <property type="match status" value="1"/>
</dbReference>
<keyword evidence="4" id="KW-0862">Zinc</keyword>
<dbReference type="Gene3D" id="3.30.40.10">
    <property type="entry name" value="Zinc/RING finger domain, C3HC4 (zinc finger)"/>
    <property type="match status" value="1"/>
</dbReference>
<keyword evidence="11" id="KW-1185">Reference proteome</keyword>
<evidence type="ECO:0000256" key="4">
    <source>
        <dbReference type="ARBA" id="ARBA00022833"/>
    </source>
</evidence>
<keyword evidence="1" id="KW-0479">Metal-binding</keyword>
<dbReference type="GO" id="GO:0061630">
    <property type="term" value="F:ubiquitin protein ligase activity"/>
    <property type="evidence" value="ECO:0007669"/>
    <property type="project" value="TreeGrafter"/>
</dbReference>
<organism evidence="10 11">
    <name type="scientific">Elysia marginata</name>
    <dbReference type="NCBI Taxonomy" id="1093978"/>
    <lineage>
        <taxon>Eukaryota</taxon>
        <taxon>Metazoa</taxon>
        <taxon>Spiralia</taxon>
        <taxon>Lophotrochozoa</taxon>
        <taxon>Mollusca</taxon>
        <taxon>Gastropoda</taxon>
        <taxon>Heterobranchia</taxon>
        <taxon>Euthyneura</taxon>
        <taxon>Panpulmonata</taxon>
        <taxon>Sacoglossa</taxon>
        <taxon>Placobranchoidea</taxon>
        <taxon>Plakobranchidae</taxon>
        <taxon>Elysia</taxon>
    </lineage>
</organism>
<dbReference type="InterPro" id="IPR050952">
    <property type="entry name" value="TRIM-NHL_E3_ligases"/>
</dbReference>
<dbReference type="SMART" id="SM00336">
    <property type="entry name" value="BBOX"/>
    <property type="match status" value="2"/>
</dbReference>
<feature type="compositionally biased region" description="Basic and acidic residues" evidence="7">
    <location>
        <begin position="62"/>
        <end position="76"/>
    </location>
</feature>
<dbReference type="PROSITE" id="PS51125">
    <property type="entry name" value="NHL"/>
    <property type="match status" value="3"/>
</dbReference>
<sequence length="1236" mass="139342">MDIKAKECQDHPSDGHRKSDPGQNQGEPPEEVMSKLQHQLERVQRDIQIQQRQAQRQPSSRFRSDSRRGSDPDRQGRMSSSGFKPYPRQGGVRPRAIDPATCAPWVHPGDFSVRGQRASWAGHRLPRMQEPRASWWHGDRPQTNFGHVGRTLTGTRPGLNVWHRPLMRHFSPALSVARADKTASNPYSAQARPQWQIKEGDVIPQQQDVNPCPIVSKIIKVDNQYGSNSSKAIPGGTTSKKDKEFCPSDHSILGKSYLGHSPQKPDSPRDEKNADDANSSPQRRKDRSSSGPKTPPGLKQDVSFDFSSIRGGNYGWHSLFLADLSLKMAQDTEELSDPFEDPSIQCLQKSGLTEFESETIKEKNNWQDTTAASLMGVSDVTQQGGKMEPIKSIQPVKSVERLGTIGGGKATDSYPCELDKNFKTLFGPLKILRRDANNNLPCHPNKNLQHTTKETVSLLQEDVSLKSAQTTRPQTEIMKMSNASLPIAFVSPFQYEADQQKSNVKTSGRVSRNALVGVDLRDTTCPKCHDNLRWPHLLVCCHRLCFPCLVAIYDRESMRIQCPYCRSITRTDESLSNLVLDLHRCREMCALQISPFVCTLCKENKHADTVCKTCPGFLCRDCTIKHSDEIEFSTHKMELVQTVGYNLDGELHPMCSKHPGVLLSQFCVDCSFMVCSICLQHSHVGHETCDLTSGKQIAEDRFREMNSGLMDMVELCQKKLQNFNLSKQKVEVSMKVVRNNIHKACNQMISYIEMFEKVSKSLADKVHTAGVKHLNRLEKEANKYDQERATFEEFCTRYIDDSRPEELTAVLPLVHQQLGRLKDFYSQSTLLSPDLSIDLKFDPVYPEFNEAISRMFAELRFEHNVTLESLLNSSIGERAVLESVQPQPYDRPFQMDSESASSSSLSSREAPSSSSGEATSGDEMLKHFIRQTTACKYVFGKYGRGDYEFAEPSGLCYLHNNSLAVCDAKNHRVIVYDETCKFSKTIGQPCNLPPLPATLNSAENEPCFTRTPGALFFPFRLAQCPVTHNLVIVERPPSTDIQVFRFDGSFIRCFGNDYLKYPRGITVNESGQILVVESRTMKVFIFSMEGVKLQAFYLSMHLEFPNDIATKGDKIFISDNRTHCVHVYDYNLEWQRQIGHESLTYFPIGVAVNHLGQVVVADNHNTFNITVFNQDGSFIHGFKSQSKHANCYSVALHPRRTELAVTTKECKVVLFDYNMDDSLGTGTYTALSLDRQ</sequence>
<dbReference type="Gene3D" id="3.30.160.60">
    <property type="entry name" value="Classic Zinc Finger"/>
    <property type="match status" value="1"/>
</dbReference>
<dbReference type="InterPro" id="IPR001258">
    <property type="entry name" value="NHL_repeat"/>
</dbReference>
<keyword evidence="2" id="KW-0677">Repeat</keyword>
<gene>
    <name evidence="10" type="ORF">ElyMa_004989000</name>
</gene>
<feature type="domain" description="RING-type" evidence="8">
    <location>
        <begin position="525"/>
        <end position="566"/>
    </location>
</feature>
<feature type="compositionally biased region" description="Basic and acidic residues" evidence="7">
    <location>
        <begin position="266"/>
        <end position="275"/>
    </location>
</feature>
<dbReference type="GO" id="GO:0000209">
    <property type="term" value="P:protein polyubiquitination"/>
    <property type="evidence" value="ECO:0007669"/>
    <property type="project" value="TreeGrafter"/>
</dbReference>
<dbReference type="PANTHER" id="PTHR24104">
    <property type="entry name" value="E3 UBIQUITIN-PROTEIN LIGASE NHLRC1-RELATED"/>
    <property type="match status" value="1"/>
</dbReference>
<evidence type="ECO:0000256" key="7">
    <source>
        <dbReference type="SAM" id="MobiDB-lite"/>
    </source>
</evidence>
<feature type="repeat" description="NHL" evidence="6">
    <location>
        <begin position="1048"/>
        <end position="1089"/>
    </location>
</feature>
<protein>
    <submittedName>
        <fullName evidence="10">B-box type zinc finger protein ncl-1</fullName>
    </submittedName>
</protein>